<proteinExistence type="predicted"/>
<dbReference type="InterPro" id="IPR004256">
    <property type="entry name" value="DUF234"/>
</dbReference>
<dbReference type="Proteomes" id="UP000001941">
    <property type="component" value="Chromosome"/>
</dbReference>
<dbReference type="InterPro" id="IPR036390">
    <property type="entry name" value="WH_DNA-bd_sf"/>
</dbReference>
<organism evidence="3 4">
    <name type="scientific">Methanospirillum hungatei JF-1 (strain ATCC 27890 / DSM 864 / NBRC 100397 / JF-1)</name>
    <dbReference type="NCBI Taxonomy" id="323259"/>
    <lineage>
        <taxon>Archaea</taxon>
        <taxon>Methanobacteriati</taxon>
        <taxon>Methanobacteriota</taxon>
        <taxon>Stenosarchaea group</taxon>
        <taxon>Methanomicrobia</taxon>
        <taxon>Methanomicrobiales</taxon>
        <taxon>Methanospirillaceae</taxon>
        <taxon>Methanospirillum</taxon>
    </lineage>
</organism>
<gene>
    <name evidence="3" type="ordered locus">Mhun_1537</name>
</gene>
<dbReference type="KEGG" id="mhu:Mhun_1537"/>
<feature type="domain" description="DUF234" evidence="2">
    <location>
        <begin position="309"/>
        <end position="406"/>
    </location>
</feature>
<name>Q2FNV6_METHJ</name>
<evidence type="ECO:0000313" key="4">
    <source>
        <dbReference type="Proteomes" id="UP000001941"/>
    </source>
</evidence>
<feature type="domain" description="ATPase" evidence="1">
    <location>
        <begin position="2"/>
        <end position="172"/>
    </location>
</feature>
<sequence>MFIDRKTELSALIRRFHSEKAELVILYGRRRVGKSELTDQFISQVGGIRLLAREESKHLQLKRISSELAGFFQDDYLLHAPFPDWDAFFVYLTKRGDKRVVIAIDEFPYLVQEDSSLPSLLQYYWDTALGKTHLYLILSGSSIGLVESQLMQYKSPLYGRRTGQILLKPFRFIDFYPYVNDLRTAIILYAIFGGTPAYCLIDEPFLDLEEIVCENLLMEDAFLYRDVEFVLRMELKEPRYYYSILLSIASGNTTIGLIANDCGLEKGLVSKYLATLADLQLIRRETPVLSGSVSRKGVYLLNDNLFSFWFRFVYPYRKEIEMGESKYVYRENIAPQLSQYIGRRFEEIILDVFYLFNSQGLFPVRFSDIGRWWYKEQEIDLVAVDPKSDTILFCECKWQDNVHVEKIVQSLKKKAVLVKWGTSYRKEIYCVIGRSCVPYQEDETIIFYDLDDLEKMIRACLNPV</sequence>
<accession>Q2FNV6</accession>
<dbReference type="SUPFAM" id="SSF52980">
    <property type="entry name" value="Restriction endonuclease-like"/>
    <property type="match status" value="1"/>
</dbReference>
<dbReference type="eggNOG" id="arCOG03166">
    <property type="taxonomic scope" value="Archaea"/>
</dbReference>
<dbReference type="Gene3D" id="3.40.50.300">
    <property type="entry name" value="P-loop containing nucleotide triphosphate hydrolases"/>
    <property type="match status" value="1"/>
</dbReference>
<evidence type="ECO:0000259" key="2">
    <source>
        <dbReference type="Pfam" id="PF03008"/>
    </source>
</evidence>
<dbReference type="AlphaFoldDB" id="Q2FNV6"/>
<protein>
    <submittedName>
        <fullName evidence="3">ATPase</fullName>
    </submittedName>
</protein>
<dbReference type="OrthoDB" id="132045at2157"/>
<dbReference type="Pfam" id="PF03008">
    <property type="entry name" value="DUF234"/>
    <property type="match status" value="1"/>
</dbReference>
<dbReference type="Pfam" id="PF01637">
    <property type="entry name" value="ATPase_2"/>
    <property type="match status" value="1"/>
</dbReference>
<dbReference type="InterPro" id="IPR027417">
    <property type="entry name" value="P-loop_NTPase"/>
</dbReference>
<dbReference type="GeneID" id="3923201"/>
<evidence type="ECO:0000259" key="1">
    <source>
        <dbReference type="Pfam" id="PF01637"/>
    </source>
</evidence>
<dbReference type="InParanoid" id="Q2FNV6"/>
<dbReference type="EnsemblBacteria" id="ABD41268">
    <property type="protein sequence ID" value="ABD41268"/>
    <property type="gene ID" value="Mhun_1537"/>
</dbReference>
<dbReference type="InterPro" id="IPR011579">
    <property type="entry name" value="ATPase_dom"/>
</dbReference>
<dbReference type="GO" id="GO:0005524">
    <property type="term" value="F:ATP binding"/>
    <property type="evidence" value="ECO:0007669"/>
    <property type="project" value="InterPro"/>
</dbReference>
<reference evidence="4" key="1">
    <citation type="journal article" date="2016" name="Stand. Genomic Sci.">
        <title>Complete genome sequence of Methanospirillum hungatei type strain JF1.</title>
        <authorList>
            <person name="Gunsalus R.P."/>
            <person name="Cook L.E."/>
            <person name="Crable B."/>
            <person name="Rohlin L."/>
            <person name="McDonald E."/>
            <person name="Mouttaki H."/>
            <person name="Sieber J.R."/>
            <person name="Poweleit N."/>
            <person name="Zhou H."/>
            <person name="Lapidus A.L."/>
            <person name="Daligault H.E."/>
            <person name="Land M."/>
            <person name="Gilna P."/>
            <person name="Ivanova N."/>
            <person name="Kyrpides N."/>
            <person name="Culley D.E."/>
            <person name="McInerney M.J."/>
        </authorList>
    </citation>
    <scope>NUCLEOTIDE SEQUENCE [LARGE SCALE GENOMIC DNA]</scope>
    <source>
        <strain evidence="4">ATCC 27890 / DSM 864 / NBRC 100397 / JF-1</strain>
    </source>
</reference>
<dbReference type="HOGENOM" id="CLU_041137_3_0_2"/>
<evidence type="ECO:0000313" key="3">
    <source>
        <dbReference type="EMBL" id="ABD41268.1"/>
    </source>
</evidence>
<dbReference type="SUPFAM" id="SSF52540">
    <property type="entry name" value="P-loop containing nucleoside triphosphate hydrolases"/>
    <property type="match status" value="1"/>
</dbReference>
<dbReference type="EMBL" id="CP000254">
    <property type="protein sequence ID" value="ABD41268.1"/>
    <property type="molecule type" value="Genomic_DNA"/>
</dbReference>
<dbReference type="PANTHER" id="PTHR34704">
    <property type="entry name" value="ATPASE"/>
    <property type="match status" value="1"/>
</dbReference>
<dbReference type="PANTHER" id="PTHR34704:SF1">
    <property type="entry name" value="ATPASE"/>
    <property type="match status" value="1"/>
</dbReference>
<keyword evidence="4" id="KW-1185">Reference proteome</keyword>
<dbReference type="SUPFAM" id="SSF46785">
    <property type="entry name" value="Winged helix' DNA-binding domain"/>
    <property type="match status" value="1"/>
</dbReference>
<dbReference type="RefSeq" id="WP_011448533.1">
    <property type="nucleotide sequence ID" value="NC_007796.1"/>
</dbReference>
<dbReference type="InterPro" id="IPR011335">
    <property type="entry name" value="Restrct_endonuc-II-like"/>
</dbReference>